<name>A0ABT8RMV8_9FLAO</name>
<evidence type="ECO:0000313" key="1">
    <source>
        <dbReference type="EMBL" id="MDO1512255.1"/>
    </source>
</evidence>
<reference evidence="1" key="2">
    <citation type="submission" date="2023-06" db="EMBL/GenBank/DDBJ databases">
        <authorList>
            <person name="Lucena T."/>
            <person name="Sun Q."/>
        </authorList>
    </citation>
    <scope>NUCLEOTIDE SEQUENCE</scope>
    <source>
        <strain evidence="1">CECT 8869</strain>
    </source>
</reference>
<accession>A0ABT8RMV8</accession>
<organism evidence="1 2">
    <name type="scientific">Maribacter confluentis</name>
    <dbReference type="NCBI Taxonomy" id="1656093"/>
    <lineage>
        <taxon>Bacteria</taxon>
        <taxon>Pseudomonadati</taxon>
        <taxon>Bacteroidota</taxon>
        <taxon>Flavobacteriia</taxon>
        <taxon>Flavobacteriales</taxon>
        <taxon>Flavobacteriaceae</taxon>
        <taxon>Maribacter</taxon>
    </lineage>
</organism>
<protein>
    <submittedName>
        <fullName evidence="1">Uncharacterized protein</fullName>
    </submittedName>
</protein>
<proteinExistence type="predicted"/>
<sequence length="132" mass="15166">MKYFSLILTFLFALSCNDPKGKINSTAFELSEIPEYLYGCSCLFSKTKEEFESGKYIYFDDFGDNCLISIDNKIVFLKPNGNNYSNAYFTAYIQNKIQIDEGYESTSYNAELILVDKKENKQIYNVYGLCGC</sequence>
<reference evidence="1" key="1">
    <citation type="journal article" date="2014" name="Int. J. Syst. Evol. Microbiol.">
        <title>Complete genome of a new Firmicutes species belonging to the dominant human colonic microbiota ('Ruminococcus bicirculans') reveals two chromosomes and a selective capacity to utilize plant glucans.</title>
        <authorList>
            <consortium name="NISC Comparative Sequencing Program"/>
            <person name="Wegmann U."/>
            <person name="Louis P."/>
            <person name="Goesmann A."/>
            <person name="Henrissat B."/>
            <person name="Duncan S.H."/>
            <person name="Flint H.J."/>
        </authorList>
    </citation>
    <scope>NUCLEOTIDE SEQUENCE</scope>
    <source>
        <strain evidence="1">CECT 8869</strain>
    </source>
</reference>
<evidence type="ECO:0000313" key="2">
    <source>
        <dbReference type="Proteomes" id="UP001168579"/>
    </source>
</evidence>
<comment type="caution">
    <text evidence="1">The sequence shown here is derived from an EMBL/GenBank/DDBJ whole genome shotgun (WGS) entry which is preliminary data.</text>
</comment>
<dbReference type="PROSITE" id="PS51257">
    <property type="entry name" value="PROKAR_LIPOPROTEIN"/>
    <property type="match status" value="1"/>
</dbReference>
<gene>
    <name evidence="1" type="ORF">Q2T41_06260</name>
</gene>
<dbReference type="RefSeq" id="WP_304435371.1">
    <property type="nucleotide sequence ID" value="NZ_JAUKUC010000001.1"/>
</dbReference>
<dbReference type="EMBL" id="JAUKUC010000001">
    <property type="protein sequence ID" value="MDO1512255.1"/>
    <property type="molecule type" value="Genomic_DNA"/>
</dbReference>
<keyword evidence="2" id="KW-1185">Reference proteome</keyword>
<dbReference type="Proteomes" id="UP001168579">
    <property type="component" value="Unassembled WGS sequence"/>
</dbReference>